<feature type="domain" description="EGF-like" evidence="1">
    <location>
        <begin position="2727"/>
        <end position="2766"/>
    </location>
</feature>
<feature type="domain" description="EGF-like" evidence="1">
    <location>
        <begin position="1880"/>
        <end position="1917"/>
    </location>
</feature>
<dbReference type="InterPro" id="IPR000742">
    <property type="entry name" value="EGF"/>
</dbReference>
<feature type="domain" description="EGF-like" evidence="1">
    <location>
        <begin position="3317"/>
        <end position="3358"/>
    </location>
</feature>
<feature type="domain" description="TNFR-Cys" evidence="2">
    <location>
        <begin position="3010"/>
        <end position="3041"/>
    </location>
</feature>
<keyword evidence="3" id="KW-0378">Hydrolase</keyword>
<feature type="domain" description="EGF-like" evidence="1">
    <location>
        <begin position="3518"/>
        <end position="3549"/>
    </location>
</feature>
<evidence type="ECO:0000259" key="2">
    <source>
        <dbReference type="SMART" id="SM00208"/>
    </source>
</evidence>
<feature type="domain" description="EGF-like" evidence="1">
    <location>
        <begin position="598"/>
        <end position="646"/>
    </location>
</feature>
<reference evidence="3 4" key="1">
    <citation type="submission" date="2011-07" db="EMBL/GenBank/DDBJ databases">
        <authorList>
            <person name="Coyne R."/>
            <person name="Brami D."/>
            <person name="Johnson J."/>
            <person name="Hostetler J."/>
            <person name="Hannick L."/>
            <person name="Clark T."/>
            <person name="Cassidy-Hanley D."/>
            <person name="Inman J."/>
        </authorList>
    </citation>
    <scope>NUCLEOTIDE SEQUENCE [LARGE SCALE GENOMIC DNA]</scope>
    <source>
        <strain evidence="3 4">G5</strain>
    </source>
</reference>
<dbReference type="EC" id="1.3.1.2" evidence="3"/>
<feature type="domain" description="EGF-like" evidence="1">
    <location>
        <begin position="2219"/>
        <end position="2259"/>
    </location>
</feature>
<feature type="non-terminal residue" evidence="3">
    <location>
        <position position="3800"/>
    </location>
</feature>
<feature type="domain" description="EGF-like" evidence="1">
    <location>
        <begin position="2124"/>
        <end position="2164"/>
    </location>
</feature>
<dbReference type="InterPro" id="IPR006212">
    <property type="entry name" value="Furin_repeat"/>
</dbReference>
<evidence type="ECO:0000313" key="4">
    <source>
        <dbReference type="Proteomes" id="UP000008983"/>
    </source>
</evidence>
<feature type="domain" description="EGF-like" evidence="1">
    <location>
        <begin position="2072"/>
        <end position="2116"/>
    </location>
</feature>
<dbReference type="InterPro" id="IPR001368">
    <property type="entry name" value="TNFR/NGFR_Cys_rich_reg"/>
</dbReference>
<keyword evidence="3" id="KW-0560">Oxidoreductase</keyword>
<dbReference type="GeneID" id="14910920"/>
<dbReference type="GO" id="GO:0017113">
    <property type="term" value="F:dihydropyrimidine dehydrogenase (NADP+) activity"/>
    <property type="evidence" value="ECO:0007669"/>
    <property type="project" value="UniProtKB-EC"/>
</dbReference>
<dbReference type="SUPFAM" id="SSF57184">
    <property type="entry name" value="Growth factor receptor domain"/>
    <property type="match status" value="23"/>
</dbReference>
<organism evidence="3 4">
    <name type="scientific">Ichthyophthirius multifiliis</name>
    <name type="common">White spot disease agent</name>
    <name type="synonym">Ich</name>
    <dbReference type="NCBI Taxonomy" id="5932"/>
    <lineage>
        <taxon>Eukaryota</taxon>
        <taxon>Sar</taxon>
        <taxon>Alveolata</taxon>
        <taxon>Ciliophora</taxon>
        <taxon>Intramacronucleata</taxon>
        <taxon>Oligohymenophorea</taxon>
        <taxon>Hymenostomatida</taxon>
        <taxon>Ophryoglenina</taxon>
        <taxon>Ichthyophthirius</taxon>
    </lineage>
</organism>
<feature type="domain" description="EGF-like" evidence="1">
    <location>
        <begin position="1148"/>
        <end position="1191"/>
    </location>
</feature>
<feature type="domain" description="EGF-like" evidence="1">
    <location>
        <begin position="3573"/>
        <end position="3612"/>
    </location>
</feature>
<dbReference type="STRING" id="857967.G0QJ76"/>
<sequence length="3800" mass="423669">MTSAQFDDSETSTWSQSAVNQCANINLKFMGGACSFGEGVSTEKTYTSLPPHSEIKITFTIYFKGGKTIQNPQWLKLYLDENLIMNSNDGFDYTGPSKRCQMDNEGHNDVLLFNHEQAHYKDNMKLRFEDTLEGDNCVQYWGVRDIKIFVKPCHYSCAECKDDPFVCSQCPSNSVLNVFEQCECQNKYYPTQISPLKCSECHNSCNTCFDKNPNQCLSCQTDQNQFLLFNRCICNLGFRRNQLGQCVQCHNSCKTCSGDSQNQCLSCYNQAKLITDGSNSYCQCVDGFSQALDSTLFRCVKCHQSCADCDKQNPLKCTVCPYNAILNNNQCVCKHGFYQRSSNPLRCDACPPACATCLNYGMCLNCLDEHAKFSNGKCKCKDGFFQNPENLSQCLRCNNICKTCQGNANFCTSCDNSVSWLCQQECKCLDGYYLDAQEQQCKKCHYTCLSCSGPNMNNCTSCVSKSHLDLKTYTCECDQYYFAGKEPGKFECIICDSQCKACDDWQQDKCTQCFDNAIKINKNGDFFQCKCDLGFFFDEMQKQCLKCDKQCKECTDNAPNSCILCMDDNAFRTSQGICECNFGYYFDGSIGTNGKCVECDKSCDGCDGPGDAMCKQCKGTLTKSASGRCTCQLGQFLSSTNDNQCLQCHSTCRTCTSQLQNQCLSCYDEYDFKVGDIITIISEDNITIKGQCSIKKGYYEDLDDKKKAKKCHQSCFDCNGSSDENCTECDSYKQVLQKSLNGYKCMCKDGFYQLQSIPLVCDVCHESCATCRGSSIDQCIKCKKNAEIVNSLCVCKQGYFATDLDPFNCNPCTDTESICKGRDYDYIGCSQNKVLVDAVKQVTTTVNGETKTQQINYKDCVCKKGYSLDPITLICIKCHKNCASCVYNDIAKCLSCDKNNFQVFYIDRVNKIQTCKCIDGYFELNNDGSQLLCQKCYGDCKTCSNCDCGECTSCDYSRGFVINTNRQCSCMDGKYFDNSPTLQSECRNCTGVCINCDAKCFECDKVYQSFESIKDPTLRKKAETDERAAKLKCMDDPVGTDYLTCIQKFYDKVSQTNYYEFCLGCPIYCLNCKVTIYPRYPIASPFQCPSCKAKCSDCSPRCKTCSSLDICTSCNNNQILTPYGCECPPQTYLDLQGFCQSCHETCASCSGPSENECTKCFQNLFILDPVKKTCKCKPNFSLDFTNKKKCLACSINCGNCQDCNQNACTTCTDKLAVVNPVTLRCECPPGTFYKVACGSIACGACPPNCLECDDLQKCIKCRENAVRNSTLGTCVCQPGFYSLDFPITTCIRCPNYCTSCQVIKIKRLDENGQDFKDANDNIIMIPKVQCLKCSSSNQQIEQLISNYNFDECQCASGYSRDAKNPYLCVKCHCSCVTCDGIGEENCLTCSFGRQFNPLTTKCDPLPGFYQKSSSACVLNKCNDNCKTCKDSDNACDSCGRFMKLTNLKQCECIEGYYFDKILNRCVECNQTCKRCNGPSAYNCQDCQSGNAFLNDNNQCQCKEKYYLHPYNFIDCLPCYGNCYSCLGSANYCTGCVENAKVFALNNKCYCNPGFFENGSDRNTLKCIACSKNCKECEGSQNNCTKCVDDAFLNQQKQCICKPGFYQETATSIEVSQNIICIQCHIDCFECSGGENNKCLSCKDNAYLNSKKQCECNNGFFYNYDTKSCQKCGANCKTCNENGCLTCYQSASVVDNQCVCDSNHYSILNTGCSAKNCGQNVCVQCDSICGECSSKDICITCADKKNMILQADGTCICKNFFYLDSKKQCVKCHPSCFSCTGPNSNDCISCKPESNTELVIDGQNTYCKCISGYYHDIQNIEEYTCVNCSSDCKECNGNSSNSCTQCGENATLVQKQCICDNGYYKDSSSSICLQCSNNCLTCSSFAVCTSCVNNTLPLDESKVCKCKEGYYSISGQCLKCELPCKNCELNARRCTECFQPANLDQKLHTCKCPPGTYQDSGDQSICNTCHKSCADCDGESNIECNRCKKNAVEYEGICFCNDGYYADSNADCQPCHPECASCQGYLASQCIECKPNAQRTNLDTYVSSCQCKQKYYWDVQKAQCEQCHDTCKNCNSDSKNQCSQCISKAQLIPTTDGNYKCECGSDQYSLFNPFDCMDCHQTCKGCTKERYFDCKDCRIHSKLVNGECICDEGYYRDSSDLIYCKQCSVSCKTCKDSADKCIFCKNEFAILTHNNECKCIAGYYMDEFGYCIKCHPSCQECIGGEYDQCTLCHLNQLPSTSLEPMFSCNCPSGTYRDDCNLNNPNCNLSICLSCDPSCQTCINETNQCSSCPPNTDHQFFQRFKQCACAKSFFPKIVQGRLVCLKCDYTCKECYGPLPTQCSNCEQNAFMYLFKIRVEKNTIIEQTDKLIRIQINENTVNVIEYSQETVLEQNNEIIFIKQNICQCQLGFYLNALDKSKLDCQPCNIRCKECINETSEGCTDCNTGGVLSKNQTVSSCEAGQKNYEEPDNPGTYAQCHITCEKCIGSSEETQCTLCRDDSYLVPNNASGINLGKCVCIDGTYRNTQNNTSTCDPCSSSCKTCSSGLENSCVTCRNNATLTNGYCVCNPAYYMDTHFQCSQCDKFCASCSESPACITCIDNAEKDSESGTCSCKKGYYYNNQYKSCLPCNLTCETCEQKAEFCTDCYPDSNFTSNKCECKVGTYRDFSYPRICQICQPQCKTCSDGDSCDLCFNNASIDKETKLCICDQGYYWNQTELKCSPCYVNCKTCSGPDYDDCDSCFTNSAVKSGQCVCLTRFYQSSDPKICLNCDNSCESCVGSKPEECTQCKTIYFTFIPNQNQTPATDVKNNQVQTILGTCECKPKFFYDSNYNCSSCDSTCASCNGGQPNNCTSCIVNATLTKYNTCDCNLGYFFNIDKEQCEKCHEKCKNCIGYSDSQCLDCKANAQNKLGKCECVDGYYYDESLKGCTLCDLNCGKCNSKDTCNICKDNAEKPPALNKCLCKKGFFQDGRACRPCSPSCFSCNAATPNSCLECHPNAELVSNQTSQQECQCKSGFFQNSNNLQECLPCQQPCLQCKDSATNCIGTCGLNAQLINNQCQCISGYYMSNQFICVPCDQSCRQCLGPNANQCVACYSDFVISNTNTCVCRDGFYLPLDKVKCQQCHSDCDTCVNQSNNCLICSDQNKTVSINSNNISNCVCKTGFYQQGSNCKPCTVPYCDSCTSTKCLQCAPGATLSSITGFCSCPDNVVYSAKLTLKANRFGNTATKQCQQCDPKCYLCFPGQPSNCLTCLFDNIGDGTIQTPAPSATFPPGKNSGPRECLCPSTHKWNILYPLNKDDSKYAEQWFCQKINICHSSCISCNAQKVCTKCHYLAFVDTNNNTQCICQPGSYRDPSNPFRCLKCDESCQECTGPNPNQCTNCPIGALITLNSQTSTEGTCQCKDGWEAHNCLQGYCRKCHISCKKCNGQSQNNCKQCYPNASLSYDPLDKTSAYCVCNQGFYPSIDFQDLNQICLPCHNLGQTCSGPLESDILKCKDPNASVVSGKVKCNQRYYMEGEVCLKCYSNCLRCTGPSNIQCIECPQNFILNINYCEPAPGYYAITEGSIIVGQCHSTCYSCRGPQINQCTICYPNAKLNPETKQCLCVSGYYQRFSKCYPCHPSCKTCINDYYNGCSSCQENSSFNSNERTCSCTNGFELQSFEPYICRPQLSFNIAECKLTLESYVENTLMKVKVVDSLVEQTSSRISMYVSFDLLNRGQISSQCAQLLDVSFYYINQSEQIAFLDQQYIMNTPSVFQKLIVIPEDSYQNIMYRYQIPYTELQLVAKINVDNSLQIQLKEQLLTFK</sequence>
<proteinExistence type="predicted"/>
<feature type="domain" description="EGF-like" evidence="1">
    <location>
        <begin position="1974"/>
        <end position="2012"/>
    </location>
</feature>
<feature type="domain" description="TNFR-Cys" evidence="2">
    <location>
        <begin position="2611"/>
        <end position="2644"/>
    </location>
</feature>
<dbReference type="OMA" id="QGHCVFG"/>
<gene>
    <name evidence="3" type="ORF">IMG5_002990</name>
</gene>
<feature type="domain" description="TNFR-Cys" evidence="2">
    <location>
        <begin position="380"/>
        <end position="419"/>
    </location>
</feature>
<dbReference type="SMART" id="SM00181">
    <property type="entry name" value="EGF"/>
    <property type="match status" value="42"/>
</dbReference>
<feature type="domain" description="EGF-like" evidence="1">
    <location>
        <begin position="717"/>
        <end position="762"/>
    </location>
</feature>
<feature type="domain" description="EGF-like" evidence="1">
    <location>
        <begin position="1922"/>
        <end position="1969"/>
    </location>
</feature>
<dbReference type="Proteomes" id="UP000008983">
    <property type="component" value="Unassembled WGS sequence"/>
</dbReference>
<dbReference type="EC" id="3.4.21.84" evidence="3"/>
<feature type="domain" description="EGF-like" evidence="1">
    <location>
        <begin position="152"/>
        <end position="183"/>
    </location>
</feature>
<feature type="domain" description="EGF-like" evidence="1">
    <location>
        <begin position="1524"/>
        <end position="1567"/>
    </location>
</feature>
<dbReference type="EC" id="3.4.21.75" evidence="3"/>
<feature type="domain" description="EGF-like" evidence="1">
    <location>
        <begin position="2837"/>
        <end position="2880"/>
    </location>
</feature>
<feature type="domain" description="TNFR-Cys" evidence="2">
    <location>
        <begin position="3505"/>
        <end position="3534"/>
    </location>
</feature>
<feature type="domain" description="EGF-like" evidence="1">
    <location>
        <begin position="2475"/>
        <end position="2515"/>
    </location>
</feature>
<dbReference type="InterPro" id="IPR009030">
    <property type="entry name" value="Growth_fac_rcpt_cys_sf"/>
</dbReference>
<feature type="domain" description="EGF-like" evidence="1">
    <location>
        <begin position="308"/>
        <end position="348"/>
    </location>
</feature>
<feature type="domain" description="EGF-like" evidence="1">
    <location>
        <begin position="200"/>
        <end position="247"/>
    </location>
</feature>
<dbReference type="PANTHER" id="PTHR15332">
    <property type="entry name" value="PROPROTEIN CONVERTASE SUBTILISIN_KEXIN TYPE 5-LIKE"/>
    <property type="match status" value="1"/>
</dbReference>
<keyword evidence="4" id="KW-1185">Reference proteome</keyword>
<feature type="domain" description="EGF-like" evidence="1">
    <location>
        <begin position="2533"/>
        <end position="2564"/>
    </location>
</feature>
<dbReference type="SMART" id="SM00208">
    <property type="entry name" value="TNFR"/>
    <property type="match status" value="7"/>
</dbReference>
<feature type="domain" description="EGF-like" evidence="1">
    <location>
        <begin position="2172"/>
        <end position="2211"/>
    </location>
</feature>
<evidence type="ECO:0000313" key="3">
    <source>
        <dbReference type="EMBL" id="EGR34727.1"/>
    </source>
</evidence>
<name>G0QJ76_ICHMU</name>
<feature type="domain" description="EGF-like" evidence="1">
    <location>
        <begin position="2935"/>
        <end position="2972"/>
    </location>
</feature>
<feature type="domain" description="EGF-like" evidence="1">
    <location>
        <begin position="2586"/>
        <end position="2625"/>
    </location>
</feature>
<feature type="domain" description="EGF-like" evidence="1">
    <location>
        <begin position="3613"/>
        <end position="3662"/>
    </location>
</feature>
<feature type="domain" description="EGF-like" evidence="1">
    <location>
        <begin position="349"/>
        <end position="395"/>
    </location>
</feature>
<feature type="domain" description="EGF-like" evidence="1">
    <location>
        <begin position="255"/>
        <end position="300"/>
    </location>
</feature>
<feature type="domain" description="EGF-like" evidence="1">
    <location>
        <begin position="1730"/>
        <end position="1769"/>
    </location>
</feature>
<feature type="domain" description="EGF-like" evidence="1">
    <location>
        <begin position="1629"/>
        <end position="1669"/>
    </location>
</feature>
<dbReference type="GO" id="GO:0004252">
    <property type="term" value="F:serine-type endopeptidase activity"/>
    <property type="evidence" value="ECO:0007669"/>
    <property type="project" value="UniProtKB-EC"/>
</dbReference>
<feature type="domain" description="EGF-like" evidence="1">
    <location>
        <begin position="1777"/>
        <end position="1825"/>
    </location>
</feature>
<dbReference type="EC" id="3.4.21.6" evidence="3"/>
<feature type="domain" description="EGF-like" evidence="1">
    <location>
        <begin position="770"/>
        <end position="810"/>
    </location>
</feature>
<dbReference type="EC" id="3.4.24.86" evidence="3"/>
<feature type="domain" description="EGF-like" evidence="1">
    <location>
        <begin position="3072"/>
        <end position="3119"/>
    </location>
</feature>
<feature type="domain" description="EGF-like" evidence="1">
    <location>
        <begin position="3418"/>
        <end position="3471"/>
    </location>
</feature>
<feature type="domain" description="TNFR-Cys" evidence="2">
    <location>
        <begin position="2516"/>
        <end position="2552"/>
    </location>
</feature>
<feature type="domain" description="EGF-like" evidence="1">
    <location>
        <begin position="553"/>
        <end position="597"/>
    </location>
</feature>
<evidence type="ECO:0000259" key="1">
    <source>
        <dbReference type="SMART" id="SM00181"/>
    </source>
</evidence>
<feature type="domain" description="EGF-like" evidence="1">
    <location>
        <begin position="1467"/>
        <end position="1500"/>
    </location>
</feature>
<dbReference type="InParanoid" id="G0QJ76"/>
<feature type="domain" description="EGF-like" evidence="1">
    <location>
        <begin position="1575"/>
        <end position="1621"/>
    </location>
</feature>
<feature type="domain" description="EGF-like" evidence="1">
    <location>
        <begin position="501"/>
        <end position="545"/>
    </location>
</feature>
<feature type="domain" description="EGF-like" evidence="1">
    <location>
        <begin position="3170"/>
        <end position="3201"/>
    </location>
</feature>
<protein>
    <submittedName>
        <fullName evidence="3">Zinc finger lsd1 subclass family protein, putative</fullName>
        <ecNumber evidence="3">1.3.1.2</ecNumber>
        <ecNumber evidence="3">3.4.21.6</ecNumber>
        <ecNumber evidence="3">3.4.21.75</ecNumber>
        <ecNumber evidence="3">3.4.21.84</ecNumber>
        <ecNumber evidence="3">3.4.24.81</ecNumber>
        <ecNumber evidence="3">3.4.24.86</ecNumber>
    </submittedName>
</protein>
<dbReference type="EC" id="3.4.24.81" evidence="3"/>
<feature type="domain" description="EGF-like" evidence="1">
    <location>
        <begin position="1251"/>
        <end position="1291"/>
    </location>
</feature>
<accession>G0QJ76</accession>
<dbReference type="SMART" id="SM00261">
    <property type="entry name" value="FU"/>
    <property type="match status" value="62"/>
</dbReference>
<dbReference type="Gene3D" id="2.10.220.10">
    <property type="entry name" value="Hormone Receptor, Insulin-like Growth Factor Receptor 1, Chain A, domain 2"/>
    <property type="match status" value="26"/>
</dbReference>
<feature type="domain" description="TNFR-Cys" evidence="2">
    <location>
        <begin position="1951"/>
        <end position="1983"/>
    </location>
</feature>
<feature type="domain" description="EGF-like" evidence="1">
    <location>
        <begin position="450"/>
        <end position="493"/>
    </location>
</feature>
<dbReference type="RefSeq" id="XP_004040031.1">
    <property type="nucleotide sequence ID" value="XM_004039983.1"/>
</dbReference>
<feature type="domain" description="EGF-like" evidence="1">
    <location>
        <begin position="3026"/>
        <end position="3071"/>
    </location>
</feature>
<dbReference type="eggNOG" id="KOG3525">
    <property type="taxonomic scope" value="Eukaryota"/>
</dbReference>
<feature type="domain" description="TNFR-Cys" evidence="2">
    <location>
        <begin position="3343"/>
        <end position="3375"/>
    </location>
</feature>
<dbReference type="PANTHER" id="PTHR15332:SF175">
    <property type="entry name" value="PROPROTEIN CONVERTASE SUBTILISIN_KEXIN TYPE 5-LIKE"/>
    <property type="match status" value="1"/>
</dbReference>
<feature type="domain" description="EGF-like" evidence="1">
    <location>
        <begin position="1196"/>
        <end position="1238"/>
    </location>
</feature>
<dbReference type="OrthoDB" id="313494at2759"/>
<dbReference type="EMBL" id="GL983051">
    <property type="protein sequence ID" value="EGR34727.1"/>
    <property type="molecule type" value="Genomic_DNA"/>
</dbReference>
<feature type="domain" description="EGF-like" evidence="1">
    <location>
        <begin position="3366"/>
        <end position="3408"/>
    </location>
</feature>